<name>A0ACB6QFT9_9PLEO</name>
<evidence type="ECO:0000313" key="1">
    <source>
        <dbReference type="EMBL" id="KAF2465796.1"/>
    </source>
</evidence>
<sequence length="109" mass="12331">MKFPNLIIPFLNMVAVLPLVCSHAIQTPFTLNISEAHTIVKHWNLPKPLEDETWAKFVYKGNTLAKMFSADDAGASALFDPFLGSAASRFTNFPTWPTYFYTFFRAVEP</sequence>
<comment type="caution">
    <text evidence="1">The sequence shown here is derived from an EMBL/GenBank/DDBJ whole genome shotgun (WGS) entry which is preliminary data.</text>
</comment>
<organism evidence="1 2">
    <name type="scientific">Lindgomyces ingoldianus</name>
    <dbReference type="NCBI Taxonomy" id="673940"/>
    <lineage>
        <taxon>Eukaryota</taxon>
        <taxon>Fungi</taxon>
        <taxon>Dikarya</taxon>
        <taxon>Ascomycota</taxon>
        <taxon>Pezizomycotina</taxon>
        <taxon>Dothideomycetes</taxon>
        <taxon>Pleosporomycetidae</taxon>
        <taxon>Pleosporales</taxon>
        <taxon>Lindgomycetaceae</taxon>
        <taxon>Lindgomyces</taxon>
    </lineage>
</organism>
<evidence type="ECO:0000313" key="2">
    <source>
        <dbReference type="Proteomes" id="UP000799755"/>
    </source>
</evidence>
<gene>
    <name evidence="1" type="ORF">BDR25DRAFT_318247</name>
</gene>
<dbReference type="EMBL" id="MU003528">
    <property type="protein sequence ID" value="KAF2465796.1"/>
    <property type="molecule type" value="Genomic_DNA"/>
</dbReference>
<protein>
    <submittedName>
        <fullName evidence="1">Uncharacterized protein</fullName>
    </submittedName>
</protein>
<keyword evidence="2" id="KW-1185">Reference proteome</keyword>
<proteinExistence type="predicted"/>
<reference evidence="1" key="1">
    <citation type="journal article" date="2020" name="Stud. Mycol.">
        <title>101 Dothideomycetes genomes: a test case for predicting lifestyles and emergence of pathogens.</title>
        <authorList>
            <person name="Haridas S."/>
            <person name="Albert R."/>
            <person name="Binder M."/>
            <person name="Bloem J."/>
            <person name="Labutti K."/>
            <person name="Salamov A."/>
            <person name="Andreopoulos B."/>
            <person name="Baker S."/>
            <person name="Barry K."/>
            <person name="Bills G."/>
            <person name="Bluhm B."/>
            <person name="Cannon C."/>
            <person name="Castanera R."/>
            <person name="Culley D."/>
            <person name="Daum C."/>
            <person name="Ezra D."/>
            <person name="Gonzalez J."/>
            <person name="Henrissat B."/>
            <person name="Kuo A."/>
            <person name="Liang C."/>
            <person name="Lipzen A."/>
            <person name="Lutzoni F."/>
            <person name="Magnuson J."/>
            <person name="Mondo S."/>
            <person name="Nolan M."/>
            <person name="Ohm R."/>
            <person name="Pangilinan J."/>
            <person name="Park H.-J."/>
            <person name="Ramirez L."/>
            <person name="Alfaro M."/>
            <person name="Sun H."/>
            <person name="Tritt A."/>
            <person name="Yoshinaga Y."/>
            <person name="Zwiers L.-H."/>
            <person name="Turgeon B."/>
            <person name="Goodwin S."/>
            <person name="Spatafora J."/>
            <person name="Crous P."/>
            <person name="Grigoriev I."/>
        </authorList>
    </citation>
    <scope>NUCLEOTIDE SEQUENCE</scope>
    <source>
        <strain evidence="1">ATCC 200398</strain>
    </source>
</reference>
<accession>A0ACB6QFT9</accession>
<dbReference type="Proteomes" id="UP000799755">
    <property type="component" value="Unassembled WGS sequence"/>
</dbReference>